<accession>A0ACB8YDU0</accession>
<evidence type="ECO:0000313" key="2">
    <source>
        <dbReference type="Proteomes" id="UP001056120"/>
    </source>
</evidence>
<organism evidence="1 2">
    <name type="scientific">Smallanthus sonchifolius</name>
    <dbReference type="NCBI Taxonomy" id="185202"/>
    <lineage>
        <taxon>Eukaryota</taxon>
        <taxon>Viridiplantae</taxon>
        <taxon>Streptophyta</taxon>
        <taxon>Embryophyta</taxon>
        <taxon>Tracheophyta</taxon>
        <taxon>Spermatophyta</taxon>
        <taxon>Magnoliopsida</taxon>
        <taxon>eudicotyledons</taxon>
        <taxon>Gunneridae</taxon>
        <taxon>Pentapetalae</taxon>
        <taxon>asterids</taxon>
        <taxon>campanulids</taxon>
        <taxon>Asterales</taxon>
        <taxon>Asteraceae</taxon>
        <taxon>Asteroideae</taxon>
        <taxon>Heliantheae alliance</taxon>
        <taxon>Millerieae</taxon>
        <taxon>Smallanthus</taxon>
    </lineage>
</organism>
<proteinExistence type="predicted"/>
<sequence>MANHSTITFSIVILISISISSFVAGGLLGGRTKIADVKTNKEVQEMGRYSVEEYNRLRRSTSGNDDGDLTFSQVVEAEQQVVAGMKYYLKIEAFSKTGGDPKVFEAVVEVKPWLRSKQLLKFAPSPPNLLPEW</sequence>
<keyword evidence="2" id="KW-1185">Reference proteome</keyword>
<comment type="caution">
    <text evidence="1">The sequence shown here is derived from an EMBL/GenBank/DDBJ whole genome shotgun (WGS) entry which is preliminary data.</text>
</comment>
<reference evidence="1 2" key="2">
    <citation type="journal article" date="2022" name="Mol. Ecol. Resour.">
        <title>The genomes of chicory, endive, great burdock and yacon provide insights into Asteraceae paleo-polyploidization history and plant inulin production.</title>
        <authorList>
            <person name="Fan W."/>
            <person name="Wang S."/>
            <person name="Wang H."/>
            <person name="Wang A."/>
            <person name="Jiang F."/>
            <person name="Liu H."/>
            <person name="Zhao H."/>
            <person name="Xu D."/>
            <person name="Zhang Y."/>
        </authorList>
    </citation>
    <scope>NUCLEOTIDE SEQUENCE [LARGE SCALE GENOMIC DNA]</scope>
    <source>
        <strain evidence="2">cv. Yunnan</strain>
        <tissue evidence="1">Leaves</tissue>
    </source>
</reference>
<reference evidence="2" key="1">
    <citation type="journal article" date="2022" name="Mol. Ecol. Resour.">
        <title>The genomes of chicory, endive, great burdock and yacon provide insights into Asteraceae palaeo-polyploidization history and plant inulin production.</title>
        <authorList>
            <person name="Fan W."/>
            <person name="Wang S."/>
            <person name="Wang H."/>
            <person name="Wang A."/>
            <person name="Jiang F."/>
            <person name="Liu H."/>
            <person name="Zhao H."/>
            <person name="Xu D."/>
            <person name="Zhang Y."/>
        </authorList>
    </citation>
    <scope>NUCLEOTIDE SEQUENCE [LARGE SCALE GENOMIC DNA]</scope>
    <source>
        <strain evidence="2">cv. Yunnan</strain>
    </source>
</reference>
<gene>
    <name evidence="1" type="ORF">L1987_83917</name>
</gene>
<protein>
    <submittedName>
        <fullName evidence="1">Uncharacterized protein</fullName>
    </submittedName>
</protein>
<evidence type="ECO:0000313" key="1">
    <source>
        <dbReference type="EMBL" id="KAI3683414.1"/>
    </source>
</evidence>
<dbReference type="Proteomes" id="UP001056120">
    <property type="component" value="Linkage Group LG28"/>
</dbReference>
<dbReference type="EMBL" id="CM042045">
    <property type="protein sequence ID" value="KAI3683414.1"/>
    <property type="molecule type" value="Genomic_DNA"/>
</dbReference>
<name>A0ACB8YDU0_9ASTR</name>